<feature type="region of interest" description="Disordered" evidence="1">
    <location>
        <begin position="119"/>
        <end position="205"/>
    </location>
</feature>
<protein>
    <submittedName>
        <fullName evidence="3">Nuclear pore complex component-domain-containing protein</fullName>
    </submittedName>
</protein>
<proteinExistence type="predicted"/>
<evidence type="ECO:0000313" key="3">
    <source>
        <dbReference type="EMBL" id="KAK0751970.1"/>
    </source>
</evidence>
<comment type="caution">
    <text evidence="3">The sequence shown here is derived from an EMBL/GenBank/DDBJ whole genome shotgun (WGS) entry which is preliminary data.</text>
</comment>
<dbReference type="InterPro" id="IPR012578">
    <property type="entry name" value="Nucl_pore_cmplx"/>
</dbReference>
<dbReference type="Proteomes" id="UP001172155">
    <property type="component" value="Unassembled WGS sequence"/>
</dbReference>
<keyword evidence="4" id="KW-1185">Reference proteome</keyword>
<dbReference type="GO" id="GO:0030474">
    <property type="term" value="P:spindle pole body duplication"/>
    <property type="evidence" value="ECO:0007669"/>
    <property type="project" value="TreeGrafter"/>
</dbReference>
<reference evidence="3" key="1">
    <citation type="submission" date="2023-06" db="EMBL/GenBank/DDBJ databases">
        <title>Genome-scale phylogeny and comparative genomics of the fungal order Sordariales.</title>
        <authorList>
            <consortium name="Lawrence Berkeley National Laboratory"/>
            <person name="Hensen N."/>
            <person name="Bonometti L."/>
            <person name="Westerberg I."/>
            <person name="Brannstrom I.O."/>
            <person name="Guillou S."/>
            <person name="Cros-Aarteil S."/>
            <person name="Calhoun S."/>
            <person name="Haridas S."/>
            <person name="Kuo A."/>
            <person name="Mondo S."/>
            <person name="Pangilinan J."/>
            <person name="Riley R."/>
            <person name="LaButti K."/>
            <person name="Andreopoulos B."/>
            <person name="Lipzen A."/>
            <person name="Chen C."/>
            <person name="Yanf M."/>
            <person name="Daum C."/>
            <person name="Ng V."/>
            <person name="Clum A."/>
            <person name="Steindorff A."/>
            <person name="Ohm R."/>
            <person name="Martin F."/>
            <person name="Silar P."/>
            <person name="Natvig D."/>
            <person name="Lalanne C."/>
            <person name="Gautier V."/>
            <person name="Ament-velasquez S.L."/>
            <person name="Kruys A."/>
            <person name="Hutchinson M.I."/>
            <person name="Powell A.J."/>
            <person name="Barry K."/>
            <person name="Miller A.N."/>
            <person name="Grigoriev I.V."/>
            <person name="Debuchy R."/>
            <person name="Gladieux P."/>
            <person name="Thoren M.H."/>
            <person name="Johannesson H."/>
        </authorList>
    </citation>
    <scope>NUCLEOTIDE SEQUENCE</scope>
    <source>
        <strain evidence="3">SMH3187-1</strain>
    </source>
</reference>
<feature type="transmembrane region" description="Helical" evidence="2">
    <location>
        <begin position="82"/>
        <end position="102"/>
    </location>
</feature>
<dbReference type="EMBL" id="JAUKUD010000002">
    <property type="protein sequence ID" value="KAK0751970.1"/>
    <property type="molecule type" value="Genomic_DNA"/>
</dbReference>
<evidence type="ECO:0000256" key="1">
    <source>
        <dbReference type="SAM" id="MobiDB-lite"/>
    </source>
</evidence>
<organism evidence="3 4">
    <name type="scientific">Schizothecium vesticola</name>
    <dbReference type="NCBI Taxonomy" id="314040"/>
    <lineage>
        <taxon>Eukaryota</taxon>
        <taxon>Fungi</taxon>
        <taxon>Dikarya</taxon>
        <taxon>Ascomycota</taxon>
        <taxon>Pezizomycotina</taxon>
        <taxon>Sordariomycetes</taxon>
        <taxon>Sordariomycetidae</taxon>
        <taxon>Sordariales</taxon>
        <taxon>Schizotheciaceae</taxon>
        <taxon>Schizothecium</taxon>
    </lineage>
</organism>
<keyword evidence="2" id="KW-1133">Transmembrane helix</keyword>
<dbReference type="AlphaFoldDB" id="A0AA40F6D2"/>
<dbReference type="PANTHER" id="PTHR28003">
    <property type="entry name" value="NUCLEOPORIN POM34"/>
    <property type="match status" value="1"/>
</dbReference>
<accession>A0AA40F6D2</accession>
<feature type="compositionally biased region" description="Polar residues" evidence="1">
    <location>
        <begin position="144"/>
        <end position="177"/>
    </location>
</feature>
<feature type="transmembrane region" description="Helical" evidence="2">
    <location>
        <begin position="45"/>
        <end position="62"/>
    </location>
</feature>
<name>A0AA40F6D2_9PEZI</name>
<evidence type="ECO:0000313" key="4">
    <source>
        <dbReference type="Proteomes" id="UP001172155"/>
    </source>
</evidence>
<dbReference type="GO" id="GO:0005640">
    <property type="term" value="C:nuclear outer membrane"/>
    <property type="evidence" value="ECO:0007669"/>
    <property type="project" value="TreeGrafter"/>
</dbReference>
<dbReference type="GO" id="GO:0070762">
    <property type="term" value="C:nuclear pore transmembrane ring"/>
    <property type="evidence" value="ECO:0007669"/>
    <property type="project" value="TreeGrafter"/>
</dbReference>
<sequence>MTPVKQTTAAAPVKESPGNWRHPRLAEITERRSKTVFSEKNARQIAYNIGALATIVVLRGFVRPQLPARLLGADLKYLEGWLFFALALLPLFNIARAVLPLFRSEDDLADIPLTPAQRQLLGLPPSSAPATPGSAYSTPPRYTRTPSHSGSPASLRSYSNSPTPNLGSPAPMNNSPMAKSPLFQKAAGNTMGGGRRSSFGSPSSLGASAFGASTATSLFGGEGPATPTPTAGKRSSVSLNNKWLYEKGRRSSGNAWMN</sequence>
<feature type="compositionally biased region" description="Low complexity" evidence="1">
    <location>
        <begin position="196"/>
        <end position="205"/>
    </location>
</feature>
<gene>
    <name evidence="3" type="ORF">B0T18DRAFT_320385</name>
</gene>
<dbReference type="GO" id="GO:0006606">
    <property type="term" value="P:protein import into nucleus"/>
    <property type="evidence" value="ECO:0007669"/>
    <property type="project" value="TreeGrafter"/>
</dbReference>
<dbReference type="Pfam" id="PF08058">
    <property type="entry name" value="NPCC"/>
    <property type="match status" value="1"/>
</dbReference>
<evidence type="ECO:0000256" key="2">
    <source>
        <dbReference type="SAM" id="Phobius"/>
    </source>
</evidence>
<keyword evidence="2" id="KW-0472">Membrane</keyword>
<feature type="compositionally biased region" description="Low complexity" evidence="1">
    <location>
        <begin position="120"/>
        <end position="140"/>
    </location>
</feature>
<keyword evidence="2" id="KW-0812">Transmembrane</keyword>
<dbReference type="PANTHER" id="PTHR28003:SF1">
    <property type="entry name" value="NUCLEOPORIN POM34"/>
    <property type="match status" value="1"/>
</dbReference>